<sequence length="142" mass="15623">MKVHPSALRHGVGAEDAVRAAERALQIEPLTEEENPERELRLRIDTRARLLETVVLVFDSGDQVIIHAMPARARSTWTCCRESQGQAARSPARFAAETQVRSVGRLAWRRSRSPARAGLCVVRVMIGFDVGAFLPAPADLAV</sequence>
<comment type="caution">
    <text evidence="1">The sequence shown here is derived from an EMBL/GenBank/DDBJ whole genome shotgun (WGS) entry which is preliminary data.</text>
</comment>
<keyword evidence="2" id="KW-1185">Reference proteome</keyword>
<dbReference type="EMBL" id="BAABGM010000013">
    <property type="protein sequence ID" value="GAA4406327.1"/>
    <property type="molecule type" value="Genomic_DNA"/>
</dbReference>
<gene>
    <name evidence="1" type="ORF">GCM10023168_21010</name>
</gene>
<dbReference type="RefSeq" id="WP_345205513.1">
    <property type="nucleotide sequence ID" value="NZ_BAABGM010000013.1"/>
</dbReference>
<name>A0ABP8KGQ0_9MICO</name>
<protein>
    <submittedName>
        <fullName evidence="1">Uncharacterized protein</fullName>
    </submittedName>
</protein>
<proteinExistence type="predicted"/>
<organism evidence="1 2">
    <name type="scientific">Fodinibacter luteus</name>
    <dbReference type="NCBI Taxonomy" id="552064"/>
    <lineage>
        <taxon>Bacteria</taxon>
        <taxon>Bacillati</taxon>
        <taxon>Actinomycetota</taxon>
        <taxon>Actinomycetes</taxon>
        <taxon>Micrococcales</taxon>
        <taxon>Intrasporangiaceae</taxon>
        <taxon>Fodinibacter (ex Wang et al. 2009)</taxon>
    </lineage>
</organism>
<evidence type="ECO:0000313" key="1">
    <source>
        <dbReference type="EMBL" id="GAA4406327.1"/>
    </source>
</evidence>
<evidence type="ECO:0000313" key="2">
    <source>
        <dbReference type="Proteomes" id="UP001500945"/>
    </source>
</evidence>
<dbReference type="Proteomes" id="UP001500945">
    <property type="component" value="Unassembled WGS sequence"/>
</dbReference>
<accession>A0ABP8KGQ0</accession>
<reference evidence="2" key="1">
    <citation type="journal article" date="2019" name="Int. J. Syst. Evol. Microbiol.">
        <title>The Global Catalogue of Microorganisms (GCM) 10K type strain sequencing project: providing services to taxonomists for standard genome sequencing and annotation.</title>
        <authorList>
            <consortium name="The Broad Institute Genomics Platform"/>
            <consortium name="The Broad Institute Genome Sequencing Center for Infectious Disease"/>
            <person name="Wu L."/>
            <person name="Ma J."/>
        </authorList>
    </citation>
    <scope>NUCLEOTIDE SEQUENCE [LARGE SCALE GENOMIC DNA]</scope>
    <source>
        <strain evidence="2">JCM 17809</strain>
    </source>
</reference>